<proteinExistence type="predicted"/>
<evidence type="ECO:0000313" key="1">
    <source>
        <dbReference type="EMBL" id="KII72781.1"/>
    </source>
</evidence>
<accession>A0A0C2MZL1</accession>
<organism evidence="1 2">
    <name type="scientific">Thelohanellus kitauei</name>
    <name type="common">Myxosporean</name>
    <dbReference type="NCBI Taxonomy" id="669202"/>
    <lineage>
        <taxon>Eukaryota</taxon>
        <taxon>Metazoa</taxon>
        <taxon>Cnidaria</taxon>
        <taxon>Myxozoa</taxon>
        <taxon>Myxosporea</taxon>
        <taxon>Bivalvulida</taxon>
        <taxon>Platysporina</taxon>
        <taxon>Myxobolidae</taxon>
        <taxon>Thelohanellus</taxon>
    </lineage>
</organism>
<keyword evidence="2" id="KW-1185">Reference proteome</keyword>
<dbReference type="Proteomes" id="UP000031668">
    <property type="component" value="Unassembled WGS sequence"/>
</dbReference>
<protein>
    <submittedName>
        <fullName evidence="1">Uncharacterized protein</fullName>
    </submittedName>
</protein>
<dbReference type="AlphaFoldDB" id="A0A0C2MZL1"/>
<reference evidence="1 2" key="1">
    <citation type="journal article" date="2014" name="Genome Biol. Evol.">
        <title>The genome of the myxosporean Thelohanellus kitauei shows adaptations to nutrient acquisition within its fish host.</title>
        <authorList>
            <person name="Yang Y."/>
            <person name="Xiong J."/>
            <person name="Zhou Z."/>
            <person name="Huo F."/>
            <person name="Miao W."/>
            <person name="Ran C."/>
            <person name="Liu Y."/>
            <person name="Zhang J."/>
            <person name="Feng J."/>
            <person name="Wang M."/>
            <person name="Wang M."/>
            <person name="Wang L."/>
            <person name="Yao B."/>
        </authorList>
    </citation>
    <scope>NUCLEOTIDE SEQUENCE [LARGE SCALE GENOMIC DNA]</scope>
    <source>
        <strain evidence="1">Wuqing</strain>
    </source>
</reference>
<name>A0A0C2MZL1_THEKT</name>
<evidence type="ECO:0000313" key="2">
    <source>
        <dbReference type="Proteomes" id="UP000031668"/>
    </source>
</evidence>
<sequence>MRNRNFVLEYLKPIFIKTGFNQKASQDNVFAIEEEWVFKINNNIGIVPAFLCRQNLSVNHLSGHQYSSNRMLLILSNKQFLLTLLREMLQTCILWQSMNMISGWQSKSLVFKHYSPNKSIYYSFGRQDEIL</sequence>
<dbReference type="EMBL" id="JWZT01001101">
    <property type="protein sequence ID" value="KII72781.1"/>
    <property type="molecule type" value="Genomic_DNA"/>
</dbReference>
<gene>
    <name evidence="1" type="ORF">RF11_11708</name>
</gene>
<comment type="caution">
    <text evidence="1">The sequence shown here is derived from an EMBL/GenBank/DDBJ whole genome shotgun (WGS) entry which is preliminary data.</text>
</comment>